<evidence type="ECO:0008006" key="13">
    <source>
        <dbReference type="Google" id="ProtNLM"/>
    </source>
</evidence>
<evidence type="ECO:0000256" key="8">
    <source>
        <dbReference type="SAM" id="SignalP"/>
    </source>
</evidence>
<keyword evidence="4" id="KW-0720">Serine protease</keyword>
<keyword evidence="1" id="KW-0645">Protease</keyword>
<evidence type="ECO:0000256" key="7">
    <source>
        <dbReference type="ARBA" id="ARBA00024195"/>
    </source>
</evidence>
<comment type="similarity">
    <text evidence="7">Belongs to the peptidase S1 family. CLIP subfamily.</text>
</comment>
<dbReference type="InterPro" id="IPR009003">
    <property type="entry name" value="Peptidase_S1_PA"/>
</dbReference>
<dbReference type="InterPro" id="IPR043504">
    <property type="entry name" value="Peptidase_S1_PA_chymotrypsin"/>
</dbReference>
<dbReference type="Proteomes" id="UP000069940">
    <property type="component" value="Unassembled WGS sequence"/>
</dbReference>
<protein>
    <recommendedName>
        <fullName evidence="13">Trypsin-like serine protease</fullName>
    </recommendedName>
</protein>
<evidence type="ECO:0000256" key="6">
    <source>
        <dbReference type="ARBA" id="ARBA00023180"/>
    </source>
</evidence>
<keyword evidence="2 8" id="KW-0732">Signal</keyword>
<evidence type="ECO:0000256" key="3">
    <source>
        <dbReference type="ARBA" id="ARBA00022801"/>
    </source>
</evidence>
<evidence type="ECO:0000256" key="1">
    <source>
        <dbReference type="ARBA" id="ARBA00022670"/>
    </source>
</evidence>
<dbReference type="Pfam" id="PF12032">
    <property type="entry name" value="CLIP"/>
    <property type="match status" value="1"/>
</dbReference>
<dbReference type="SMART" id="SM00020">
    <property type="entry name" value="Tryp_SPc"/>
    <property type="match status" value="2"/>
</dbReference>
<proteinExistence type="inferred from homology"/>
<dbReference type="RefSeq" id="XP_029723583.2">
    <property type="nucleotide sequence ID" value="XM_029867723.2"/>
</dbReference>
<dbReference type="InterPro" id="IPR038565">
    <property type="entry name" value="CLIP_sf"/>
</dbReference>
<dbReference type="PRINTS" id="PR00722">
    <property type="entry name" value="CHYMOTRYPSIN"/>
</dbReference>
<dbReference type="SMART" id="SM00680">
    <property type="entry name" value="CLIP"/>
    <property type="match status" value="1"/>
</dbReference>
<dbReference type="SUPFAM" id="SSF50494">
    <property type="entry name" value="Trypsin-like serine proteases"/>
    <property type="match status" value="2"/>
</dbReference>
<evidence type="ECO:0000256" key="4">
    <source>
        <dbReference type="ARBA" id="ARBA00022825"/>
    </source>
</evidence>
<sequence length="654" mass="73120">MDAIKLVIAAVLLWLVVVIGLAEGQDNFQCGIPRARSTFLIIYGESARHGHWPWHVALKLRQKDGVEKYACGGTLISHKFVLTAAHCVLSENRHQLLRSVKDVTIWAGVFNLDQPEETLQVRSVARFHINGYTRDNLLHDIALLETTEPFQYSAHVLPACLNEKSGLQTGLGTVVGWGVSENDQNSPTLKKLVMPVVADTECLRSDPAVFGIATAKELFCAGYANGSAPCNGDSGGGLMVQQGDSWYLAGIVSFTKVRKAGSSLCLAESYTAFTNVTAYWSWIEGVTNIDFRGKFNEERDIPCRTALGTMGNCVPLQQCRDIFNIIRAPIVSQQDAHYINRSICRIAGIPRAVCCQQQHIEPLPLHPNSLLLPSDCGRARVRSGPAAGQSTLVFEFPWMAIVRFKPKRNKVPHCLGTLLNTRYVLSVTGCKQKQKENPIDHVRFGEHAESTTIDCSFDERGRRMCARNVLDVKVERFIEHPQFDVPMYTNDLAIIRLVTDIDYSDQIRPVCLPLYSPSRSNVPLDQIITAWDLDYMTTNIYKGELRRYPERLVDLDVCQKGYEKAGFTPMLSEDRMCALQLGPEYNCQRMAGAPVGTYVNTDGTERFVQFGLWKFAPLNCTVRESVPALAMNLVRYLDWILQNLEPSEKSIIKA</sequence>
<dbReference type="PROSITE" id="PS50240">
    <property type="entry name" value="TRYPSIN_DOM"/>
    <property type="match status" value="2"/>
</dbReference>
<evidence type="ECO:0000313" key="11">
    <source>
        <dbReference type="EnsemblMetazoa" id="AALFPA23_014262.P20727"/>
    </source>
</evidence>
<dbReference type="PANTHER" id="PTHR24256">
    <property type="entry name" value="TRYPTASE-RELATED"/>
    <property type="match status" value="1"/>
</dbReference>
<accession>A0ABM1Z225</accession>
<evidence type="ECO:0000256" key="2">
    <source>
        <dbReference type="ARBA" id="ARBA00022729"/>
    </source>
</evidence>
<organism evidence="11 12">
    <name type="scientific">Aedes albopictus</name>
    <name type="common">Asian tiger mosquito</name>
    <name type="synonym">Stegomyia albopicta</name>
    <dbReference type="NCBI Taxonomy" id="7160"/>
    <lineage>
        <taxon>Eukaryota</taxon>
        <taxon>Metazoa</taxon>
        <taxon>Ecdysozoa</taxon>
        <taxon>Arthropoda</taxon>
        <taxon>Hexapoda</taxon>
        <taxon>Insecta</taxon>
        <taxon>Pterygota</taxon>
        <taxon>Neoptera</taxon>
        <taxon>Endopterygota</taxon>
        <taxon>Diptera</taxon>
        <taxon>Nematocera</taxon>
        <taxon>Culicoidea</taxon>
        <taxon>Culicidae</taxon>
        <taxon>Culicinae</taxon>
        <taxon>Aedini</taxon>
        <taxon>Aedes</taxon>
        <taxon>Stegomyia</taxon>
    </lineage>
</organism>
<feature type="domain" description="Peptidase S1" evidence="9">
    <location>
        <begin position="381"/>
        <end position="645"/>
    </location>
</feature>
<dbReference type="GeneID" id="115264218"/>
<dbReference type="Pfam" id="PF00089">
    <property type="entry name" value="Trypsin"/>
    <property type="match status" value="2"/>
</dbReference>
<dbReference type="InterPro" id="IPR022700">
    <property type="entry name" value="CLIP"/>
</dbReference>
<evidence type="ECO:0000259" key="9">
    <source>
        <dbReference type="PROSITE" id="PS50240"/>
    </source>
</evidence>
<dbReference type="Gene3D" id="3.30.1640.30">
    <property type="match status" value="1"/>
</dbReference>
<dbReference type="InterPro" id="IPR001314">
    <property type="entry name" value="Peptidase_S1A"/>
</dbReference>
<keyword evidence="5" id="KW-1015">Disulfide bond</keyword>
<dbReference type="PROSITE" id="PS51888">
    <property type="entry name" value="CLIP"/>
    <property type="match status" value="1"/>
</dbReference>
<reference evidence="12" key="1">
    <citation type="journal article" date="2015" name="Proc. Natl. Acad. Sci. U.S.A.">
        <title>Genome sequence of the Asian Tiger mosquito, Aedes albopictus, reveals insights into its biology, genetics, and evolution.</title>
        <authorList>
            <person name="Chen X.G."/>
            <person name="Jiang X."/>
            <person name="Gu J."/>
            <person name="Xu M."/>
            <person name="Wu Y."/>
            <person name="Deng Y."/>
            <person name="Zhang C."/>
            <person name="Bonizzoni M."/>
            <person name="Dermauw W."/>
            <person name="Vontas J."/>
            <person name="Armbruster P."/>
            <person name="Huang X."/>
            <person name="Yang Y."/>
            <person name="Zhang H."/>
            <person name="He W."/>
            <person name="Peng H."/>
            <person name="Liu Y."/>
            <person name="Wu K."/>
            <person name="Chen J."/>
            <person name="Lirakis M."/>
            <person name="Topalis P."/>
            <person name="Van Leeuwen T."/>
            <person name="Hall A.B."/>
            <person name="Jiang X."/>
            <person name="Thorpe C."/>
            <person name="Mueller R.L."/>
            <person name="Sun C."/>
            <person name="Waterhouse R.M."/>
            <person name="Yan G."/>
            <person name="Tu Z.J."/>
            <person name="Fang X."/>
            <person name="James A.A."/>
        </authorList>
    </citation>
    <scope>NUCLEOTIDE SEQUENCE [LARGE SCALE GENOMIC DNA]</scope>
    <source>
        <strain evidence="12">Foshan</strain>
    </source>
</reference>
<feature type="chain" id="PRO_5047433353" description="Trypsin-like serine protease" evidence="8">
    <location>
        <begin position="25"/>
        <end position="654"/>
    </location>
</feature>
<dbReference type="PROSITE" id="PS00134">
    <property type="entry name" value="TRYPSIN_HIS"/>
    <property type="match status" value="1"/>
</dbReference>
<feature type="domain" description="Clip" evidence="10">
    <location>
        <begin position="302"/>
        <end position="355"/>
    </location>
</feature>
<feature type="domain" description="Peptidase S1" evidence="9">
    <location>
        <begin position="41"/>
        <end position="288"/>
    </location>
</feature>
<evidence type="ECO:0000313" key="12">
    <source>
        <dbReference type="Proteomes" id="UP000069940"/>
    </source>
</evidence>
<evidence type="ECO:0000259" key="10">
    <source>
        <dbReference type="PROSITE" id="PS51888"/>
    </source>
</evidence>
<dbReference type="EnsemblMetazoa" id="AALFPA23_014262.R20727">
    <property type="protein sequence ID" value="AALFPA23_014262.P20727"/>
    <property type="gene ID" value="AALFPA23_014262"/>
</dbReference>
<dbReference type="InterPro" id="IPR051487">
    <property type="entry name" value="Ser/Thr_Proteases_Immune/Dev"/>
</dbReference>
<reference evidence="11" key="2">
    <citation type="submission" date="2025-05" db="UniProtKB">
        <authorList>
            <consortium name="EnsemblMetazoa"/>
        </authorList>
    </citation>
    <scope>IDENTIFICATION</scope>
    <source>
        <strain evidence="11">Foshan</strain>
    </source>
</reference>
<keyword evidence="6" id="KW-0325">Glycoprotein</keyword>
<dbReference type="InterPro" id="IPR018114">
    <property type="entry name" value="TRYPSIN_HIS"/>
</dbReference>
<name>A0ABM1Z225_AEDAL</name>
<keyword evidence="3" id="KW-0378">Hydrolase</keyword>
<dbReference type="Gene3D" id="2.40.10.10">
    <property type="entry name" value="Trypsin-like serine proteases"/>
    <property type="match status" value="3"/>
</dbReference>
<feature type="signal peptide" evidence="8">
    <location>
        <begin position="1"/>
        <end position="24"/>
    </location>
</feature>
<evidence type="ECO:0000256" key="5">
    <source>
        <dbReference type="ARBA" id="ARBA00023157"/>
    </source>
</evidence>
<dbReference type="InterPro" id="IPR001254">
    <property type="entry name" value="Trypsin_dom"/>
</dbReference>
<keyword evidence="12" id="KW-1185">Reference proteome</keyword>
<dbReference type="CDD" id="cd00190">
    <property type="entry name" value="Tryp_SPc"/>
    <property type="match status" value="1"/>
</dbReference>